<dbReference type="AlphaFoldDB" id="A0A1M7JX46"/>
<dbReference type="RefSeq" id="WP_073288030.1">
    <property type="nucleotide sequence ID" value="NZ_FRCP01000012.1"/>
</dbReference>
<dbReference type="OrthoDB" id="1956182at2"/>
<dbReference type="PROSITE" id="PS51257">
    <property type="entry name" value="PROKAR_LIPOPROTEIN"/>
    <property type="match status" value="1"/>
</dbReference>
<sequence length="202" mass="22259">MKKVTLVLLGTIFLVAMTGCGKNKLSITAEDVTTNTIVIKEDNTVQSSIVEDFDKDYYSQEELEAFINEEVTDYNEKNGEDQIKMHSIHVADQKASVVFNYNDIDDYAVFNGINAKVLTTSQALQDDSILSVVEFVDAKSGDTVSRETALSKEGATVLVIQEPLDIKIGGTILYYSNAQKAEKDVLKASGENVTVVVFEKKK</sequence>
<evidence type="ECO:0000313" key="2">
    <source>
        <dbReference type="Proteomes" id="UP000184038"/>
    </source>
</evidence>
<evidence type="ECO:0008006" key="3">
    <source>
        <dbReference type="Google" id="ProtNLM"/>
    </source>
</evidence>
<evidence type="ECO:0000313" key="1">
    <source>
        <dbReference type="EMBL" id="SHM57117.1"/>
    </source>
</evidence>
<reference evidence="1 2" key="1">
    <citation type="submission" date="2016-11" db="EMBL/GenBank/DDBJ databases">
        <authorList>
            <person name="Jaros S."/>
            <person name="Januszkiewicz K."/>
            <person name="Wedrychowicz H."/>
        </authorList>
    </citation>
    <scope>NUCLEOTIDE SEQUENCE [LARGE SCALE GENOMIC DNA]</scope>
    <source>
        <strain evidence="1 2">DSM 15930</strain>
    </source>
</reference>
<protein>
    <recommendedName>
        <fullName evidence="3">Lipoprotein</fullName>
    </recommendedName>
</protein>
<organism evidence="1 2">
    <name type="scientific">Anaerosporobacter mobilis DSM 15930</name>
    <dbReference type="NCBI Taxonomy" id="1120996"/>
    <lineage>
        <taxon>Bacteria</taxon>
        <taxon>Bacillati</taxon>
        <taxon>Bacillota</taxon>
        <taxon>Clostridia</taxon>
        <taxon>Lachnospirales</taxon>
        <taxon>Lachnospiraceae</taxon>
        <taxon>Anaerosporobacter</taxon>
    </lineage>
</organism>
<gene>
    <name evidence="1" type="ORF">SAMN02746066_02442</name>
</gene>
<dbReference type="Proteomes" id="UP000184038">
    <property type="component" value="Unassembled WGS sequence"/>
</dbReference>
<dbReference type="STRING" id="1120996.SAMN02746066_02442"/>
<accession>A0A1M7JX46</accession>
<proteinExistence type="predicted"/>
<keyword evidence="2" id="KW-1185">Reference proteome</keyword>
<dbReference type="EMBL" id="FRCP01000012">
    <property type="protein sequence ID" value="SHM57117.1"/>
    <property type="molecule type" value="Genomic_DNA"/>
</dbReference>
<name>A0A1M7JX46_9FIRM</name>